<dbReference type="PROSITE" id="PS51257">
    <property type="entry name" value="PROKAR_LIPOPROTEIN"/>
    <property type="match status" value="1"/>
</dbReference>
<feature type="signal peptide" evidence="1">
    <location>
        <begin position="1"/>
        <end position="21"/>
    </location>
</feature>
<name>A0ABX0IDJ5_9FLAO</name>
<comment type="caution">
    <text evidence="2">The sequence shown here is derived from an EMBL/GenBank/DDBJ whole genome shotgun (WGS) entry which is preliminary data.</text>
</comment>
<proteinExistence type="predicted"/>
<evidence type="ECO:0008006" key="4">
    <source>
        <dbReference type="Google" id="ProtNLM"/>
    </source>
</evidence>
<evidence type="ECO:0000313" key="3">
    <source>
        <dbReference type="Proteomes" id="UP000761423"/>
    </source>
</evidence>
<gene>
    <name evidence="2" type="ORF">G4L40_10515</name>
</gene>
<organism evidence="2 3">
    <name type="scientific">Flavobacterium celericrescens</name>
    <dbReference type="NCBI Taxonomy" id="2709780"/>
    <lineage>
        <taxon>Bacteria</taxon>
        <taxon>Pseudomonadati</taxon>
        <taxon>Bacteroidota</taxon>
        <taxon>Flavobacteriia</taxon>
        <taxon>Flavobacteriales</taxon>
        <taxon>Flavobacteriaceae</taxon>
        <taxon>Flavobacterium</taxon>
    </lineage>
</organism>
<dbReference type="RefSeq" id="WP_166237157.1">
    <property type="nucleotide sequence ID" value="NZ_JAAJBV010000007.1"/>
</dbReference>
<dbReference type="EMBL" id="JAAJBV010000007">
    <property type="protein sequence ID" value="NHM05137.1"/>
    <property type="molecule type" value="Genomic_DNA"/>
</dbReference>
<accession>A0ABX0IDJ5</accession>
<protein>
    <recommendedName>
        <fullName evidence="4">Lipocalin-like domain-containing protein</fullName>
    </recommendedName>
</protein>
<reference evidence="2 3" key="1">
    <citation type="submission" date="2020-02" db="EMBL/GenBank/DDBJ databases">
        <authorList>
            <person name="Chen W.-M."/>
        </authorList>
    </citation>
    <scope>NUCLEOTIDE SEQUENCE [LARGE SCALE GENOMIC DNA]</scope>
    <source>
        <strain evidence="2 3">TWA-26</strain>
    </source>
</reference>
<evidence type="ECO:0000313" key="2">
    <source>
        <dbReference type="EMBL" id="NHM05137.1"/>
    </source>
</evidence>
<feature type="chain" id="PRO_5045145811" description="Lipocalin-like domain-containing protein" evidence="1">
    <location>
        <begin position="22"/>
        <end position="344"/>
    </location>
</feature>
<keyword evidence="1" id="KW-0732">Signal</keyword>
<keyword evidence="3" id="KW-1185">Reference proteome</keyword>
<evidence type="ECO:0000256" key="1">
    <source>
        <dbReference type="SAM" id="SignalP"/>
    </source>
</evidence>
<sequence>MKLNRFLILSLVGLFLMSCQSEENEVIQDTTQNLTNTSPLTTLVTRVTQNPTSGDNVMDNSSCFSVVLPVTVIVNGQNIVVSTQADYQTVQDAIDAFSNDDDIVNFVYPITIQYQNFSTQVLQDSDDLDDVIDDCGEDDGFDEIDCISFNFPIVISVYNSNNQLADTITITNNSDLYNFLENLEDNEYIAIQYPISLTNANGQNVTITNNDQLEDVIEDSIDDCDDSPSGGGGSTTLSTIIADGSWYVSYFFDDTDETSDYTGYNFTFNSNGTSLAVKNTISLNGTWSNYMDSGEEKLEFSFDGITLDELEDDWEVIEYTATQIRLKDVSGGNGGTDYLYLTKN</sequence>
<dbReference type="Proteomes" id="UP000761423">
    <property type="component" value="Unassembled WGS sequence"/>
</dbReference>